<dbReference type="OrthoDB" id="2730619at2759"/>
<reference evidence="2" key="1">
    <citation type="journal article" date="2020" name="Stud. Mycol.">
        <title>101 Dothideomycetes genomes: a test case for predicting lifestyles and emergence of pathogens.</title>
        <authorList>
            <person name="Haridas S."/>
            <person name="Albert R."/>
            <person name="Binder M."/>
            <person name="Bloem J."/>
            <person name="Labutti K."/>
            <person name="Salamov A."/>
            <person name="Andreopoulos B."/>
            <person name="Baker S."/>
            <person name="Barry K."/>
            <person name="Bills G."/>
            <person name="Bluhm B."/>
            <person name="Cannon C."/>
            <person name="Castanera R."/>
            <person name="Culley D."/>
            <person name="Daum C."/>
            <person name="Ezra D."/>
            <person name="Gonzalez J."/>
            <person name="Henrissat B."/>
            <person name="Kuo A."/>
            <person name="Liang C."/>
            <person name="Lipzen A."/>
            <person name="Lutzoni F."/>
            <person name="Magnuson J."/>
            <person name="Mondo S."/>
            <person name="Nolan M."/>
            <person name="Ohm R."/>
            <person name="Pangilinan J."/>
            <person name="Park H.-J."/>
            <person name="Ramirez L."/>
            <person name="Alfaro M."/>
            <person name="Sun H."/>
            <person name="Tritt A."/>
            <person name="Yoshinaga Y."/>
            <person name="Zwiers L.-H."/>
            <person name="Turgeon B."/>
            <person name="Goodwin S."/>
            <person name="Spatafora J."/>
            <person name="Crous P."/>
            <person name="Grigoriev I."/>
        </authorList>
    </citation>
    <scope>NUCLEOTIDE SEQUENCE</scope>
    <source>
        <strain evidence="2">CBS 473.64</strain>
    </source>
</reference>
<evidence type="ECO:0000313" key="3">
    <source>
        <dbReference type="Proteomes" id="UP000799753"/>
    </source>
</evidence>
<keyword evidence="3" id="KW-1185">Reference proteome</keyword>
<protein>
    <submittedName>
        <fullName evidence="2">Uncharacterized protein</fullName>
    </submittedName>
</protein>
<keyword evidence="1" id="KW-0732">Signal</keyword>
<dbReference type="Pfam" id="PF18951">
    <property type="entry name" value="DUF5695"/>
    <property type="match status" value="1"/>
</dbReference>
<feature type="chain" id="PRO_5025428132" evidence="1">
    <location>
        <begin position="19"/>
        <end position="913"/>
    </location>
</feature>
<sequence length="913" mass="99023">MLMVRNLLLAASVVLVEAQDNLGVAQGYTTFKTSAFNGQVVKQSQTLASLRSASSNFDFLPLDLISQLAANGVHHTGDITIRYRTSGTTAWTSIDSSTSRKAVTPLTTLGTNVVAGADIAATLGSNLPFKVTREWIAQGKDLALRFNITNTATSSIELGSLGLPIIINNIFTNRLATDTQDKCSLADPYIGLQAGFVRVSPLKGTGNALAVAPLGSTRFEAWRFLTEQSGNFGYQGQTFEGNYEWQIHSLAWAENEWKSATPWNTATSKSLKAGEVYSVGVRFLLADSVQGIEDVVSASGTPLAVGIPGYVVPADLTARLYLNYTAAVTSIDTGGAFTVTAPTSSGQAYKLVPTGQVWGRARVTIVYADGKEQTIHYFLPKATPSTLADLGKFFTTSAHFTNTSDPFNRAPSIMTYDRELNRIVDQDPRVWIAGLSDEGGTGAYLATAMKQFIQPKANEVSILDAFIHDTLVGTLQQNNTFGIVASAFFYDPTTLPTYPYDKSTDWTSWTSWTRDRAYTTRRAYNYIHPVATYWAMYRVARNYPSTSTNLRAEWPWYLSRAYNTTQYCLSNRAANCDYGLVGLMGETVLGSLLTDLQHENMSSEAAALETTMRYRATLWSTQAVPYGSEMAWDSTGQEGVYYWSDYFGFSATVAKTVGSVLGYMTTVPHWGWNGNARRYWDFVYGGKLRQVERQIHHYGSGLNSLPLLAWVEGNGGGGGGGAGEEEEELLYALRVGFAGNMAPLTNVDQEGFAAAAFHSFPELLRWDAYSGDYGPGFLGLALGQCVYIVSSSRYGDVVFGGNLVEESSNTTTVVVEPRDAVRRRVFVAELGLKVEISAGVLERVVFGRGSGSLELVVGAASTEDGLKATEVVVWVKEVGKVGTRFGVVDAVEGRGGWVVGLEGETTGVKIVES</sequence>
<name>A0A6A6SCC0_9PLEO</name>
<feature type="signal peptide" evidence="1">
    <location>
        <begin position="1"/>
        <end position="18"/>
    </location>
</feature>
<dbReference type="AlphaFoldDB" id="A0A6A6SCC0"/>
<dbReference type="InterPro" id="IPR043750">
    <property type="entry name" value="DUF5695"/>
</dbReference>
<dbReference type="EMBL" id="MU006779">
    <property type="protein sequence ID" value="KAF2644038.1"/>
    <property type="molecule type" value="Genomic_DNA"/>
</dbReference>
<evidence type="ECO:0000256" key="1">
    <source>
        <dbReference type="SAM" id="SignalP"/>
    </source>
</evidence>
<proteinExistence type="predicted"/>
<organism evidence="2 3">
    <name type="scientific">Massarina eburnea CBS 473.64</name>
    <dbReference type="NCBI Taxonomy" id="1395130"/>
    <lineage>
        <taxon>Eukaryota</taxon>
        <taxon>Fungi</taxon>
        <taxon>Dikarya</taxon>
        <taxon>Ascomycota</taxon>
        <taxon>Pezizomycotina</taxon>
        <taxon>Dothideomycetes</taxon>
        <taxon>Pleosporomycetidae</taxon>
        <taxon>Pleosporales</taxon>
        <taxon>Massarineae</taxon>
        <taxon>Massarinaceae</taxon>
        <taxon>Massarina</taxon>
    </lineage>
</organism>
<accession>A0A6A6SCC0</accession>
<dbReference type="Proteomes" id="UP000799753">
    <property type="component" value="Unassembled WGS sequence"/>
</dbReference>
<gene>
    <name evidence="2" type="ORF">P280DRAFT_223367</name>
</gene>
<evidence type="ECO:0000313" key="2">
    <source>
        <dbReference type="EMBL" id="KAF2644038.1"/>
    </source>
</evidence>